<dbReference type="Gene3D" id="1.50.10.10">
    <property type="match status" value="1"/>
</dbReference>
<dbReference type="Proteomes" id="UP000887566">
    <property type="component" value="Unplaced"/>
</dbReference>
<keyword evidence="6" id="KW-1185">Reference proteome</keyword>
<evidence type="ECO:0000256" key="3">
    <source>
        <dbReference type="ARBA" id="ARBA00019905"/>
    </source>
</evidence>
<reference evidence="7" key="1">
    <citation type="submission" date="2022-11" db="UniProtKB">
        <authorList>
            <consortium name="WormBaseParasite"/>
        </authorList>
    </citation>
    <scope>IDENTIFICATION</scope>
</reference>
<evidence type="ECO:0000256" key="2">
    <source>
        <dbReference type="ARBA" id="ARBA00012757"/>
    </source>
</evidence>
<comment type="similarity">
    <text evidence="1">Belongs to the glycosyl hydrolase 37 family.</text>
</comment>
<dbReference type="AlphaFoldDB" id="A0A914X344"/>
<dbReference type="GO" id="GO:0004555">
    <property type="term" value="F:alpha,alpha-trehalase activity"/>
    <property type="evidence" value="ECO:0007669"/>
    <property type="project" value="UniProtKB-EC"/>
</dbReference>
<dbReference type="WBParaSite" id="PSAMB.scaffold6283size9817.g28248.t1">
    <property type="protein sequence ID" value="PSAMB.scaffold6283size9817.g28248.t1"/>
    <property type="gene ID" value="PSAMB.scaffold6283size9817.g28248"/>
</dbReference>
<dbReference type="Pfam" id="PF01204">
    <property type="entry name" value="Trehalase"/>
    <property type="match status" value="1"/>
</dbReference>
<evidence type="ECO:0000256" key="5">
    <source>
        <dbReference type="SAM" id="MobiDB-lite"/>
    </source>
</evidence>
<evidence type="ECO:0000313" key="6">
    <source>
        <dbReference type="Proteomes" id="UP000887566"/>
    </source>
</evidence>
<dbReference type="InterPro" id="IPR001661">
    <property type="entry name" value="Glyco_hydro_37"/>
</dbReference>
<dbReference type="SUPFAM" id="SSF48208">
    <property type="entry name" value="Six-hairpin glycosidases"/>
    <property type="match status" value="1"/>
</dbReference>
<protein>
    <recommendedName>
        <fullName evidence="3">Trehalase</fullName>
        <ecNumber evidence="2">3.2.1.28</ecNumber>
    </recommendedName>
    <alternativeName>
        <fullName evidence="4">Alpha,alpha-trehalase</fullName>
    </alternativeName>
</protein>
<name>A0A914X344_9BILA</name>
<sequence>MGGGGEYEMQEGFGWTNGVILDLLLTYSDRLSSTTANTCHAHCECQTPTQTGSTVDAQSVCEDHLDNTGENVAPVAPLFEGAPVESRPIFSRKTSIFEPKPDAEPLEPLFAQPRSRTNSLSIFNTAAAPFSPMEAPIFEATPLFDRTNPIVEAYDANNQSRSRLESVGEGFVPRSCTDSFTAADLVPRSRGNSFTTADAPPRSRGNSFTTADAPPRSRVNSFAMPRSRVNSQSVQNGADATPPVEITLPAVMTDELAQSLAATLLSGEVSTSLPQGVDVLPWAESVAPPSFE</sequence>
<feature type="region of interest" description="Disordered" evidence="5">
    <location>
        <begin position="187"/>
        <end position="220"/>
    </location>
</feature>
<proteinExistence type="inferred from homology"/>
<dbReference type="InterPro" id="IPR012341">
    <property type="entry name" value="6hp_glycosidase-like_sf"/>
</dbReference>
<dbReference type="InterPro" id="IPR008928">
    <property type="entry name" value="6-hairpin_glycosidase_sf"/>
</dbReference>
<evidence type="ECO:0000256" key="4">
    <source>
        <dbReference type="ARBA" id="ARBA00030473"/>
    </source>
</evidence>
<organism evidence="6 7">
    <name type="scientific">Plectus sambesii</name>
    <dbReference type="NCBI Taxonomy" id="2011161"/>
    <lineage>
        <taxon>Eukaryota</taxon>
        <taxon>Metazoa</taxon>
        <taxon>Ecdysozoa</taxon>
        <taxon>Nematoda</taxon>
        <taxon>Chromadorea</taxon>
        <taxon>Plectida</taxon>
        <taxon>Plectina</taxon>
        <taxon>Plectoidea</taxon>
        <taxon>Plectidae</taxon>
        <taxon>Plectus</taxon>
    </lineage>
</organism>
<evidence type="ECO:0000313" key="7">
    <source>
        <dbReference type="WBParaSite" id="PSAMB.scaffold6283size9817.g28248.t1"/>
    </source>
</evidence>
<dbReference type="EC" id="3.2.1.28" evidence="2"/>
<evidence type="ECO:0000256" key="1">
    <source>
        <dbReference type="ARBA" id="ARBA00005615"/>
    </source>
</evidence>
<dbReference type="GO" id="GO:0005991">
    <property type="term" value="P:trehalose metabolic process"/>
    <property type="evidence" value="ECO:0007669"/>
    <property type="project" value="InterPro"/>
</dbReference>
<accession>A0A914X344</accession>